<dbReference type="InterPro" id="IPR036236">
    <property type="entry name" value="Znf_C2H2_sf"/>
</dbReference>
<dbReference type="EMBL" id="GL377312">
    <property type="protein sequence ID" value="EFI93025.1"/>
    <property type="molecule type" value="Genomic_DNA"/>
</dbReference>
<feature type="compositionally biased region" description="Low complexity" evidence="2">
    <location>
        <begin position="222"/>
        <end position="238"/>
    </location>
</feature>
<evidence type="ECO:0000256" key="1">
    <source>
        <dbReference type="PROSITE-ProRule" id="PRU00042"/>
    </source>
</evidence>
<keyword evidence="1" id="KW-0479">Metal-binding</keyword>
<proteinExistence type="predicted"/>
<evidence type="ECO:0000313" key="5">
    <source>
        <dbReference type="Proteomes" id="UP000007431"/>
    </source>
</evidence>
<dbReference type="HOGENOM" id="CLU_858310_0_0_1"/>
<protein>
    <recommendedName>
        <fullName evidence="3">C2H2-type domain-containing protein</fullName>
    </recommendedName>
</protein>
<sequence>MYTSPSLPINHIEFSISVPGGYFDASEQHLEDRLMGWDQNTSESDLLAHVGDECWSSPSVISSDDFAGSHRTNHALSWTPRDFFGWDSSASSFPMNGSELSPSPSILGDPSFFDIPFLSDRGSQGSAPGFSGARNIALCEPLGFDPSTTVSDHAATLTSPSFAEGTPSVDGTSQPIVDARSFPGRGEWPHYLNDNLLTSAVPSSSDLMTASAVDGHSVVASARGQSSGSAGSARRVVATSQQQKAAERRRCGAGGKIYPCPFSPDCKSTFTRRFSAKNHARVHENKQEFFCELGCGSRYNTEALRRRHHKKCARRGAQPAGDGL</sequence>
<organism evidence="5">
    <name type="scientific">Schizophyllum commune (strain H4-8 / FGSC 9210)</name>
    <name type="common">Split gill fungus</name>
    <dbReference type="NCBI Taxonomy" id="578458"/>
    <lineage>
        <taxon>Eukaryota</taxon>
        <taxon>Fungi</taxon>
        <taxon>Dikarya</taxon>
        <taxon>Basidiomycota</taxon>
        <taxon>Agaricomycotina</taxon>
        <taxon>Agaricomycetes</taxon>
        <taxon>Agaricomycetidae</taxon>
        <taxon>Agaricales</taxon>
        <taxon>Schizophyllaceae</taxon>
        <taxon>Schizophyllum</taxon>
    </lineage>
</organism>
<evidence type="ECO:0000313" key="4">
    <source>
        <dbReference type="EMBL" id="EFI93025.1"/>
    </source>
</evidence>
<dbReference type="GO" id="GO:0008270">
    <property type="term" value="F:zinc ion binding"/>
    <property type="evidence" value="ECO:0007669"/>
    <property type="project" value="UniProtKB-KW"/>
</dbReference>
<feature type="non-terminal residue" evidence="4">
    <location>
        <position position="324"/>
    </location>
</feature>
<evidence type="ECO:0000256" key="2">
    <source>
        <dbReference type="SAM" id="MobiDB-lite"/>
    </source>
</evidence>
<feature type="domain" description="C2H2-type" evidence="3">
    <location>
        <begin position="258"/>
        <end position="288"/>
    </location>
</feature>
<dbReference type="KEGG" id="scm:SCHCO_02516476"/>
<keyword evidence="1" id="KW-0863">Zinc-finger</keyword>
<dbReference type="Proteomes" id="UP000007431">
    <property type="component" value="Unassembled WGS sequence"/>
</dbReference>
<gene>
    <name evidence="4" type="ORF">SCHCODRAFT_113512</name>
</gene>
<keyword evidence="1" id="KW-0862">Zinc</keyword>
<dbReference type="OrthoDB" id="8117402at2759"/>
<reference evidence="4 5" key="1">
    <citation type="journal article" date="2010" name="Nat. Biotechnol.">
        <title>Genome sequence of the model mushroom Schizophyllum commune.</title>
        <authorList>
            <person name="Ohm R.A."/>
            <person name="de Jong J.F."/>
            <person name="Lugones L.G."/>
            <person name="Aerts A."/>
            <person name="Kothe E."/>
            <person name="Stajich J.E."/>
            <person name="de Vries R.P."/>
            <person name="Record E."/>
            <person name="Levasseur A."/>
            <person name="Baker S.E."/>
            <person name="Bartholomew K.A."/>
            <person name="Coutinho P.M."/>
            <person name="Erdmann S."/>
            <person name="Fowler T.J."/>
            <person name="Gathman A.C."/>
            <person name="Lombard V."/>
            <person name="Henrissat B."/>
            <person name="Knabe N."/>
            <person name="Kuees U."/>
            <person name="Lilly W.W."/>
            <person name="Lindquist E."/>
            <person name="Lucas S."/>
            <person name="Magnuson J.K."/>
            <person name="Piumi F."/>
            <person name="Raudaskoski M."/>
            <person name="Salamov A."/>
            <person name="Schmutz J."/>
            <person name="Schwarze F.W.M.R."/>
            <person name="vanKuyk P.A."/>
            <person name="Horton J.S."/>
            <person name="Grigoriev I.V."/>
            <person name="Woesten H.A.B."/>
        </authorList>
    </citation>
    <scope>NUCLEOTIDE SEQUENCE [LARGE SCALE GENOMIC DNA]</scope>
    <source>
        <strain evidence="5">H4-8 / FGSC 9210</strain>
    </source>
</reference>
<keyword evidence="5" id="KW-1185">Reference proteome</keyword>
<dbReference type="InterPro" id="IPR013087">
    <property type="entry name" value="Znf_C2H2_type"/>
</dbReference>
<dbReference type="GeneID" id="9591699"/>
<dbReference type="VEuPathDB" id="FungiDB:SCHCODRAFT_02516476"/>
<dbReference type="RefSeq" id="XP_003027928.1">
    <property type="nucleotide sequence ID" value="XM_003027882.1"/>
</dbReference>
<dbReference type="Gene3D" id="3.30.160.60">
    <property type="entry name" value="Classic Zinc Finger"/>
    <property type="match status" value="1"/>
</dbReference>
<name>D8QI19_SCHCM</name>
<feature type="region of interest" description="Disordered" evidence="2">
    <location>
        <begin position="222"/>
        <end position="250"/>
    </location>
</feature>
<dbReference type="PROSITE" id="PS50157">
    <property type="entry name" value="ZINC_FINGER_C2H2_2"/>
    <property type="match status" value="1"/>
</dbReference>
<evidence type="ECO:0000259" key="3">
    <source>
        <dbReference type="PROSITE" id="PS50157"/>
    </source>
</evidence>
<accession>D8QI19</accession>
<dbReference type="SUPFAM" id="SSF57667">
    <property type="entry name" value="beta-beta-alpha zinc fingers"/>
    <property type="match status" value="1"/>
</dbReference>
<dbReference type="AlphaFoldDB" id="D8QI19"/>
<dbReference type="InParanoid" id="D8QI19"/>